<organism evidence="2 3">
    <name type="scientific">Sphingomonas rubra</name>
    <dbReference type="NCBI Taxonomy" id="634430"/>
    <lineage>
        <taxon>Bacteria</taxon>
        <taxon>Pseudomonadati</taxon>
        <taxon>Pseudomonadota</taxon>
        <taxon>Alphaproteobacteria</taxon>
        <taxon>Sphingomonadales</taxon>
        <taxon>Sphingomonadaceae</taxon>
        <taxon>Sphingomonas</taxon>
    </lineage>
</organism>
<feature type="chain" id="PRO_5011453648" evidence="1">
    <location>
        <begin position="22"/>
        <end position="85"/>
    </location>
</feature>
<protein>
    <submittedName>
        <fullName evidence="2">Uncharacterized protein</fullName>
    </submittedName>
</protein>
<evidence type="ECO:0000256" key="1">
    <source>
        <dbReference type="SAM" id="SignalP"/>
    </source>
</evidence>
<keyword evidence="1" id="KW-0732">Signal</keyword>
<evidence type="ECO:0000313" key="3">
    <source>
        <dbReference type="Proteomes" id="UP000199586"/>
    </source>
</evidence>
<sequence length="85" mass="8762">MNLLLLLSALLSALTGVGASARAPERAQAVAEASIGRAAQAIAPAHAISRPANVVPALVAAAQPIVLLTTPAPRALPRWIDRRRE</sequence>
<name>A0A1I5RW89_9SPHN</name>
<dbReference type="EMBL" id="FOXP01000004">
    <property type="protein sequence ID" value="SFP62842.1"/>
    <property type="molecule type" value="Genomic_DNA"/>
</dbReference>
<dbReference type="AlphaFoldDB" id="A0A1I5RW89"/>
<evidence type="ECO:0000313" key="2">
    <source>
        <dbReference type="EMBL" id="SFP62842.1"/>
    </source>
</evidence>
<gene>
    <name evidence="2" type="ORF">SAMN04488241_104178</name>
</gene>
<feature type="signal peptide" evidence="1">
    <location>
        <begin position="1"/>
        <end position="21"/>
    </location>
</feature>
<dbReference type="STRING" id="634430.SAMN04488241_104178"/>
<keyword evidence="3" id="KW-1185">Reference proteome</keyword>
<proteinExistence type="predicted"/>
<accession>A0A1I5RW89</accession>
<dbReference type="RefSeq" id="WP_093332679.1">
    <property type="nucleotide sequence ID" value="NZ_FOXP01000004.1"/>
</dbReference>
<reference evidence="2 3" key="1">
    <citation type="submission" date="2016-10" db="EMBL/GenBank/DDBJ databases">
        <authorList>
            <person name="de Groot N.N."/>
        </authorList>
    </citation>
    <scope>NUCLEOTIDE SEQUENCE [LARGE SCALE GENOMIC DNA]</scope>
    <source>
        <strain evidence="2 3">CGMCC 1.9113</strain>
    </source>
</reference>
<dbReference type="Proteomes" id="UP000199586">
    <property type="component" value="Unassembled WGS sequence"/>
</dbReference>